<dbReference type="SUPFAM" id="SSF56935">
    <property type="entry name" value="Porins"/>
    <property type="match status" value="1"/>
</dbReference>
<name>A0ABP2Z6Y4_9GAMM</name>
<dbReference type="Gene3D" id="2.40.170.20">
    <property type="entry name" value="TonB-dependent receptor, beta-barrel domain"/>
    <property type="match status" value="1"/>
</dbReference>
<dbReference type="PANTHER" id="PTHR47234:SF3">
    <property type="entry name" value="SECRETIN_TONB SHORT N-TERMINAL DOMAIN-CONTAINING PROTEIN"/>
    <property type="match status" value="1"/>
</dbReference>
<feature type="signal peptide" evidence="11">
    <location>
        <begin position="1"/>
        <end position="36"/>
    </location>
</feature>
<evidence type="ECO:0000259" key="12">
    <source>
        <dbReference type="Pfam" id="PF00593"/>
    </source>
</evidence>
<dbReference type="Pfam" id="PF07715">
    <property type="entry name" value="Plug"/>
    <property type="match status" value="1"/>
</dbReference>
<protein>
    <submittedName>
        <fullName evidence="14">TonB-dependent receptor</fullName>
    </submittedName>
</protein>
<keyword evidence="6 8" id="KW-0472">Membrane</keyword>
<organism evidence="14 15">
    <name type="scientific">Shewanella decolorationis S12</name>
    <dbReference type="NCBI Taxonomy" id="1353536"/>
    <lineage>
        <taxon>Bacteria</taxon>
        <taxon>Pseudomonadati</taxon>
        <taxon>Pseudomonadota</taxon>
        <taxon>Gammaproteobacteria</taxon>
        <taxon>Alteromonadales</taxon>
        <taxon>Shewanellaceae</taxon>
        <taxon>Shewanella</taxon>
    </lineage>
</organism>
<dbReference type="PROSITE" id="PS52016">
    <property type="entry name" value="TONB_DEPENDENT_REC_3"/>
    <property type="match status" value="1"/>
</dbReference>
<evidence type="ECO:0000256" key="4">
    <source>
        <dbReference type="ARBA" id="ARBA00022692"/>
    </source>
</evidence>
<comment type="subcellular location">
    <subcellularLocation>
        <location evidence="1 8">Cell outer membrane</location>
        <topology evidence="1 8">Multi-pass membrane protein</topology>
    </subcellularLocation>
</comment>
<feature type="chain" id="PRO_5045871353" evidence="11">
    <location>
        <begin position="37"/>
        <end position="812"/>
    </location>
</feature>
<dbReference type="InterPro" id="IPR039426">
    <property type="entry name" value="TonB-dep_rcpt-like"/>
</dbReference>
<keyword evidence="3 8" id="KW-1134">Transmembrane beta strand</keyword>
<evidence type="ECO:0000256" key="6">
    <source>
        <dbReference type="ARBA" id="ARBA00023136"/>
    </source>
</evidence>
<sequence length="812" mass="88275">MFSFQPKGYSTLRGFMRPAVIALAVSSTLVFPVVHAEEQASSFEKIEVVGSRIALRTATDSVAPVDIITAEQLESTGMTETAKALQFAAPSYSFPFSSVTDGSDAVRPASLRGLSPDHTLVLVNGKRRHGSALVHLSGTVGKGSSNVDLNAIPMTSIKRIEILRDGASAQYGSDAIAGVINVVLKDNDQGGSVSAQAGQTYLGDGEQWRVGVNHGISLNNDGFVNIGVEAHHKDSTNRAGLDPRQQYPKLPDGSADPREATFNRKSHQVGDAEYDNLGLFINAAQPFSNDSKLYAFGGISQRETKSGAFYRRALDARNLLELYPDGFLPQINPKIIDSSLVLGYEFTLGEWNIDTSAGYGGNSFEYNIVNTLNASLGPDSPTEFDAGTLSTSEANLNIDASRYYNFANDSEILVATGVSWRQNGYQIEAGEPGSYINGGYDNRAAGSQGFTGFTPESEVDETRDNTGVYVELENQLTAEFYWAAALRYENYSDFGGNTSWKLAGRYDFTDHLALRGTVNTGFRAPSVQQLYFSNISTLFNPDPTTGQLVPTESGTFNTLSPVTKALGINELDPELSQSFSLGLVYTNDTGLALTLDAYQISIDDRIILSSSVTPNDSPAVAAALANTNAESARFFINAVDTRTRGVDLVVSQDFDLGNWGDLRANLAYAYNKTEIQDIHFPEILDGLGPKLFDNIEQTRMTSATPHNTGNLGLTHELGDFKTNIRLSYFGDYTVGYSTGDVNYSDQWVMDLSVRYAATDALSFTAGVQNLFDVYPEKRPDDNNFNGIFVYPLTNTPFGFNGGYYFLEAKYTY</sequence>
<proteinExistence type="inferred from homology"/>
<evidence type="ECO:0000256" key="8">
    <source>
        <dbReference type="PROSITE-ProRule" id="PRU01360"/>
    </source>
</evidence>
<evidence type="ECO:0000256" key="2">
    <source>
        <dbReference type="ARBA" id="ARBA00022448"/>
    </source>
</evidence>
<dbReference type="Gene3D" id="2.170.130.10">
    <property type="entry name" value="TonB-dependent receptor, plug domain"/>
    <property type="match status" value="1"/>
</dbReference>
<dbReference type="InterPro" id="IPR037066">
    <property type="entry name" value="Plug_dom_sf"/>
</dbReference>
<keyword evidence="4 8" id="KW-0812">Transmembrane</keyword>
<evidence type="ECO:0000256" key="10">
    <source>
        <dbReference type="SAM" id="MobiDB-lite"/>
    </source>
</evidence>
<keyword evidence="15" id="KW-1185">Reference proteome</keyword>
<dbReference type="InterPro" id="IPR000531">
    <property type="entry name" value="Beta-barrel_TonB"/>
</dbReference>
<comment type="similarity">
    <text evidence="8 9">Belongs to the TonB-dependent receptor family.</text>
</comment>
<evidence type="ECO:0000313" key="15">
    <source>
        <dbReference type="Proteomes" id="UP000017548"/>
    </source>
</evidence>
<evidence type="ECO:0000256" key="5">
    <source>
        <dbReference type="ARBA" id="ARBA00023077"/>
    </source>
</evidence>
<feature type="region of interest" description="Disordered" evidence="10">
    <location>
        <begin position="234"/>
        <end position="267"/>
    </location>
</feature>
<keyword evidence="2 8" id="KW-0813">Transport</keyword>
<accession>A0ABP2Z6Y4</accession>
<evidence type="ECO:0000256" key="7">
    <source>
        <dbReference type="ARBA" id="ARBA00023237"/>
    </source>
</evidence>
<evidence type="ECO:0000256" key="9">
    <source>
        <dbReference type="RuleBase" id="RU003357"/>
    </source>
</evidence>
<keyword evidence="7 8" id="KW-0998">Cell outer membrane</keyword>
<keyword evidence="11" id="KW-0732">Signal</keyword>
<dbReference type="InterPro" id="IPR012910">
    <property type="entry name" value="Plug_dom"/>
</dbReference>
<keyword evidence="5 9" id="KW-0798">TonB box</keyword>
<dbReference type="EMBL" id="AXZL01000063">
    <property type="protein sequence ID" value="ESE41457.1"/>
    <property type="molecule type" value="Genomic_DNA"/>
</dbReference>
<gene>
    <name evidence="14" type="ORF">SHD_1847</name>
</gene>
<dbReference type="InterPro" id="IPR036942">
    <property type="entry name" value="Beta-barrel_TonB_sf"/>
</dbReference>
<dbReference type="PANTHER" id="PTHR47234">
    <property type="match status" value="1"/>
</dbReference>
<dbReference type="Pfam" id="PF00593">
    <property type="entry name" value="TonB_dep_Rec_b-barrel"/>
    <property type="match status" value="1"/>
</dbReference>
<evidence type="ECO:0000256" key="3">
    <source>
        <dbReference type="ARBA" id="ARBA00022452"/>
    </source>
</evidence>
<evidence type="ECO:0000256" key="1">
    <source>
        <dbReference type="ARBA" id="ARBA00004571"/>
    </source>
</evidence>
<keyword evidence="14" id="KW-0675">Receptor</keyword>
<evidence type="ECO:0000259" key="13">
    <source>
        <dbReference type="Pfam" id="PF07715"/>
    </source>
</evidence>
<feature type="domain" description="TonB-dependent receptor-like beta-barrel" evidence="12">
    <location>
        <begin position="339"/>
        <end position="770"/>
    </location>
</feature>
<evidence type="ECO:0000256" key="11">
    <source>
        <dbReference type="SAM" id="SignalP"/>
    </source>
</evidence>
<dbReference type="CDD" id="cd01347">
    <property type="entry name" value="ligand_gated_channel"/>
    <property type="match status" value="1"/>
</dbReference>
<evidence type="ECO:0000313" key="14">
    <source>
        <dbReference type="EMBL" id="ESE41457.1"/>
    </source>
</evidence>
<feature type="domain" description="TonB-dependent receptor plug" evidence="13">
    <location>
        <begin position="59"/>
        <end position="179"/>
    </location>
</feature>
<comment type="caution">
    <text evidence="14">The sequence shown here is derived from an EMBL/GenBank/DDBJ whole genome shotgun (WGS) entry which is preliminary data.</text>
</comment>
<dbReference type="Proteomes" id="UP000017548">
    <property type="component" value="Unassembled WGS sequence"/>
</dbReference>
<reference evidence="14 15" key="1">
    <citation type="journal article" date="2013" name="Genome Announc.">
        <title>Draft Genome Sequence of Shewanella decolorationis S12, a Dye-Degrading Bacterium Isolated from a Wastewater Treatment Plant.</title>
        <authorList>
            <person name="Xu M."/>
            <person name="Fang Y."/>
            <person name="Liu J."/>
            <person name="Chen X."/>
            <person name="Sun G."/>
            <person name="Guo J."/>
            <person name="Hua Z."/>
            <person name="Tu Q."/>
            <person name="Wu L."/>
            <person name="Zhou J."/>
            <person name="Liu X."/>
        </authorList>
    </citation>
    <scope>NUCLEOTIDE SEQUENCE [LARGE SCALE GENOMIC DNA]</scope>
    <source>
        <strain evidence="14 15">S12</strain>
    </source>
</reference>